<dbReference type="InParanoid" id="A0A2K3D075"/>
<dbReference type="GeneID" id="66055978"/>
<dbReference type="GO" id="GO:0030149">
    <property type="term" value="P:sphingolipid catabolic process"/>
    <property type="evidence" value="ECO:0000318"/>
    <property type="project" value="GO_Central"/>
</dbReference>
<feature type="region of interest" description="Disordered" evidence="1">
    <location>
        <begin position="1021"/>
        <end position="1047"/>
    </location>
</feature>
<feature type="compositionally biased region" description="Acidic residues" evidence="1">
    <location>
        <begin position="271"/>
        <end position="284"/>
    </location>
</feature>
<dbReference type="GO" id="GO:0004620">
    <property type="term" value="F:phospholipase activity"/>
    <property type="evidence" value="ECO:0000318"/>
    <property type="project" value="GO_Central"/>
</dbReference>
<dbReference type="EMBL" id="CM008974">
    <property type="protein sequence ID" value="PNW73921.1"/>
    <property type="molecule type" value="Genomic_DNA"/>
</dbReference>
<sequence length="1047" mass="111527">MARQTYFAYSGKTGRVALSTSSRIGGHIDGSGQPAAKRRRLDSAWAPTEEHSSSSWRCECTACCRPKSALEALPAELLDRISQTLSPNEVTCTLRLLSRTLAAHFRSHTAVHLSQPVPHHAFVRRFGRWSAVRSLPLAQRRKLIALTAASGSLENLRVVAGGPGVTQAVGSAGCALTAEVFTAAAAAGHMHMCKELYSIGCPWDTNAVEAAARRGDVRLVRAIVLSGCHWDHSRALSAAAEGGSWEVLEELIHLHESGHLWTVGEWRDYNEDGETEEEEEEERGPDEKAGGGGGSAGVRQLATPVAAAPAPAPAPAKAFTGAAASAATDASADAAAKAAAAAVGLSALRAMPGIRDVRSKNEILLSAAYGLRLKHMAELVVRSGAVGSRAPRHQFLLWATGEALLSPTPDWRAKAQWLLDRYTEAAAGGAGAAAAGDDGKAADDRPVLDWSLASVFVNPGYHQGLTLPSYTADALLERLSWARRRGCCVRTPPEHVLPWADVAGMQGLFAWLLADQRAYPLSDFLSADAFRSMICGAAQGGHVGTLQAFATEHQRALEAIGEQAVAEAAKAKRAERRARCKALGLIVSSEEGAQAEEGGAEEQAEEQQGEEQGQGQQEEPQEEADWFVEVERDAEEDAGASDGGGGGVSAQSSGPVWLPLAAKLAVKDTQLGVLRWLTAAYGAAAVLQADIWSSIEMCGHGNPVAILEFLSSQLGCPPGRLTYDQMLHAVAEEPEDVALRLLDWWRGQGEENDLQGMGQAAAEAGRVRVMVRLKASADARGGDGGLTPALLMMAVSNGHLPMTEWLLQNRCPLPMTAGSLLHKVRSCSADGLLVTAARNGDVGMLKLLWLCTDDGPDSLLSVPRSKRETLRRTLLDAACGSHCPCLPLISFALRATGGYVTDAGAPYGDGWKFVAARCAAAVALREDGHVAVTAAMFEYWCERLSFLVKEALDLDRAAATVDGKVQWRESLFRTSPDVGMLERLQASRKALKAAADTARACIARMKEGVWTWCLDELEAAGRKSAGQVEDEEIEEEEEAEEEEEEQG</sequence>
<gene>
    <name evidence="2" type="ORF">CHLRE_13g578051v5</name>
</gene>
<dbReference type="InterPro" id="IPR036770">
    <property type="entry name" value="Ankyrin_rpt-contain_sf"/>
</dbReference>
<dbReference type="Proteomes" id="UP000006906">
    <property type="component" value="Chromosome 13"/>
</dbReference>
<feature type="region of interest" description="Disordered" evidence="1">
    <location>
        <begin position="270"/>
        <end position="298"/>
    </location>
</feature>
<evidence type="ECO:0000313" key="3">
    <source>
        <dbReference type="Proteomes" id="UP000006906"/>
    </source>
</evidence>
<accession>A0A2K3D075</accession>
<proteinExistence type="predicted"/>
<organism evidence="2 3">
    <name type="scientific">Chlamydomonas reinhardtii</name>
    <name type="common">Chlamydomonas smithii</name>
    <dbReference type="NCBI Taxonomy" id="3055"/>
    <lineage>
        <taxon>Eukaryota</taxon>
        <taxon>Viridiplantae</taxon>
        <taxon>Chlorophyta</taxon>
        <taxon>core chlorophytes</taxon>
        <taxon>Chlorophyceae</taxon>
        <taxon>CS clade</taxon>
        <taxon>Chlamydomonadales</taxon>
        <taxon>Chlamydomonadaceae</taxon>
        <taxon>Chlamydomonas</taxon>
    </lineage>
</organism>
<evidence type="ECO:0000313" key="2">
    <source>
        <dbReference type="EMBL" id="PNW73921.1"/>
    </source>
</evidence>
<dbReference type="AlphaFoldDB" id="A0A2K3D075"/>
<dbReference type="PANTHER" id="PTHR12393">
    <property type="entry name" value="SPHINGOMYELIN PHOSPHODIESTERASE RELATED"/>
    <property type="match status" value="1"/>
</dbReference>
<feature type="compositionally biased region" description="Acidic residues" evidence="1">
    <location>
        <begin position="598"/>
        <end position="609"/>
    </location>
</feature>
<dbReference type="SUPFAM" id="SSF48403">
    <property type="entry name" value="Ankyrin repeat"/>
    <property type="match status" value="1"/>
</dbReference>
<dbReference type="GO" id="GO:0046513">
    <property type="term" value="P:ceramide biosynthetic process"/>
    <property type="evidence" value="ECO:0000318"/>
    <property type="project" value="GO_Central"/>
</dbReference>
<dbReference type="KEGG" id="cre:CHLRE_13g578051v5"/>
<reference evidence="2 3" key="1">
    <citation type="journal article" date="2007" name="Science">
        <title>The Chlamydomonas genome reveals the evolution of key animal and plant functions.</title>
        <authorList>
            <person name="Merchant S.S."/>
            <person name="Prochnik S.E."/>
            <person name="Vallon O."/>
            <person name="Harris E.H."/>
            <person name="Karpowicz S.J."/>
            <person name="Witman G.B."/>
            <person name="Terry A."/>
            <person name="Salamov A."/>
            <person name="Fritz-Laylin L.K."/>
            <person name="Marechal-Drouard L."/>
            <person name="Marshall W.F."/>
            <person name="Qu L.H."/>
            <person name="Nelson D.R."/>
            <person name="Sanderfoot A.A."/>
            <person name="Spalding M.H."/>
            <person name="Kapitonov V.V."/>
            <person name="Ren Q."/>
            <person name="Ferris P."/>
            <person name="Lindquist E."/>
            <person name="Shapiro H."/>
            <person name="Lucas S.M."/>
            <person name="Grimwood J."/>
            <person name="Schmutz J."/>
            <person name="Cardol P."/>
            <person name="Cerutti H."/>
            <person name="Chanfreau G."/>
            <person name="Chen C.L."/>
            <person name="Cognat V."/>
            <person name="Croft M.T."/>
            <person name="Dent R."/>
            <person name="Dutcher S."/>
            <person name="Fernandez E."/>
            <person name="Fukuzawa H."/>
            <person name="Gonzalez-Ballester D."/>
            <person name="Gonzalez-Halphen D."/>
            <person name="Hallmann A."/>
            <person name="Hanikenne M."/>
            <person name="Hippler M."/>
            <person name="Inwood W."/>
            <person name="Jabbari K."/>
            <person name="Kalanon M."/>
            <person name="Kuras R."/>
            <person name="Lefebvre P.A."/>
            <person name="Lemaire S.D."/>
            <person name="Lobanov A.V."/>
            <person name="Lohr M."/>
            <person name="Manuell A."/>
            <person name="Meier I."/>
            <person name="Mets L."/>
            <person name="Mittag M."/>
            <person name="Mittelmeier T."/>
            <person name="Moroney J.V."/>
            <person name="Moseley J."/>
            <person name="Napoli C."/>
            <person name="Nedelcu A.M."/>
            <person name="Niyogi K."/>
            <person name="Novoselov S.V."/>
            <person name="Paulsen I.T."/>
            <person name="Pazour G."/>
            <person name="Purton S."/>
            <person name="Ral J.P."/>
            <person name="Riano-Pachon D.M."/>
            <person name="Riekhof W."/>
            <person name="Rymarquis L."/>
            <person name="Schroda M."/>
            <person name="Stern D."/>
            <person name="Umen J."/>
            <person name="Willows R."/>
            <person name="Wilson N."/>
            <person name="Zimmer S.L."/>
            <person name="Allmer J."/>
            <person name="Balk J."/>
            <person name="Bisova K."/>
            <person name="Chen C.J."/>
            <person name="Elias M."/>
            <person name="Gendler K."/>
            <person name="Hauser C."/>
            <person name="Lamb M.R."/>
            <person name="Ledford H."/>
            <person name="Long J.C."/>
            <person name="Minagawa J."/>
            <person name="Page M.D."/>
            <person name="Pan J."/>
            <person name="Pootakham W."/>
            <person name="Roje S."/>
            <person name="Rose A."/>
            <person name="Stahlberg E."/>
            <person name="Terauchi A.M."/>
            <person name="Yang P."/>
            <person name="Ball S."/>
            <person name="Bowler C."/>
            <person name="Dieckmann C.L."/>
            <person name="Gladyshev V.N."/>
            <person name="Green P."/>
            <person name="Jorgensen R."/>
            <person name="Mayfield S."/>
            <person name="Mueller-Roeber B."/>
            <person name="Rajamani S."/>
            <person name="Sayre R.T."/>
            <person name="Brokstein P."/>
            <person name="Dubchak I."/>
            <person name="Goodstein D."/>
            <person name="Hornick L."/>
            <person name="Huang Y.W."/>
            <person name="Jhaveri J."/>
            <person name="Luo Y."/>
            <person name="Martinez D."/>
            <person name="Ngau W.C."/>
            <person name="Otillar B."/>
            <person name="Poliakov A."/>
            <person name="Porter A."/>
            <person name="Szajkowski L."/>
            <person name="Werner G."/>
            <person name="Zhou K."/>
            <person name="Grigoriev I.V."/>
            <person name="Rokhsar D.S."/>
            <person name="Grossman A.R."/>
        </authorList>
    </citation>
    <scope>NUCLEOTIDE SEQUENCE [LARGE SCALE GENOMIC DNA]</scope>
    <source>
        <strain evidence="3">CC-503</strain>
    </source>
</reference>
<dbReference type="PANTHER" id="PTHR12393:SF6">
    <property type="entry name" value="SPHINGOMYELIN PHOSPHODIESTERASE 2"/>
    <property type="match status" value="1"/>
</dbReference>
<feature type="compositionally biased region" description="Acidic residues" evidence="1">
    <location>
        <begin position="1028"/>
        <end position="1047"/>
    </location>
</feature>
<dbReference type="GO" id="GO:0071944">
    <property type="term" value="C:cell periphery"/>
    <property type="evidence" value="ECO:0000318"/>
    <property type="project" value="GO_Central"/>
</dbReference>
<dbReference type="OrthoDB" id="547654at2759"/>
<protein>
    <recommendedName>
        <fullName evidence="4">F-box domain-containing protein</fullName>
    </recommendedName>
</protein>
<evidence type="ECO:0000256" key="1">
    <source>
        <dbReference type="SAM" id="MobiDB-lite"/>
    </source>
</evidence>
<dbReference type="RefSeq" id="XP_042917476.1">
    <property type="nucleotide sequence ID" value="XM_043069497.1"/>
</dbReference>
<dbReference type="Gene3D" id="1.25.40.20">
    <property type="entry name" value="Ankyrin repeat-containing domain"/>
    <property type="match status" value="1"/>
</dbReference>
<feature type="region of interest" description="Disordered" evidence="1">
    <location>
        <begin position="591"/>
        <end position="624"/>
    </location>
</feature>
<dbReference type="Gramene" id="PNW73921">
    <property type="protein sequence ID" value="PNW73921"/>
    <property type="gene ID" value="CHLRE_13g578051v5"/>
</dbReference>
<dbReference type="GO" id="GO:0005783">
    <property type="term" value="C:endoplasmic reticulum"/>
    <property type="evidence" value="ECO:0000318"/>
    <property type="project" value="GO_Central"/>
</dbReference>
<evidence type="ECO:0008006" key="4">
    <source>
        <dbReference type="Google" id="ProtNLM"/>
    </source>
</evidence>
<keyword evidence="3" id="KW-1185">Reference proteome</keyword>
<dbReference type="GO" id="GO:0016020">
    <property type="term" value="C:membrane"/>
    <property type="evidence" value="ECO:0000318"/>
    <property type="project" value="GO_Central"/>
</dbReference>
<name>A0A2K3D075_CHLRE</name>